<reference evidence="9" key="4">
    <citation type="submission" date="2020-03" db="EMBL/GenBank/DDBJ databases">
        <title>SpeciesPrimer: A bioinformatics pipeline dedicated to the design of qPCR primers for the quantification of bacterial species.</title>
        <authorList>
            <person name="Dreier M."/>
            <person name="Berthoud H."/>
            <person name="Shani N."/>
            <person name="Wechsler D."/>
            <person name="Junier P."/>
        </authorList>
    </citation>
    <scope>NUCLEOTIDE SEQUENCE [LARGE SCALE GENOMIC DNA]</scope>
    <source>
        <strain evidence="9">FAM13073</strain>
    </source>
</reference>
<dbReference type="InterPro" id="IPR000305">
    <property type="entry name" value="GIY-YIG_endonuc"/>
</dbReference>
<dbReference type="Pfam" id="PF01541">
    <property type="entry name" value="GIY-YIG"/>
    <property type="match status" value="1"/>
</dbReference>
<evidence type="ECO:0000313" key="11">
    <source>
        <dbReference type="Proteomes" id="UP001214131"/>
    </source>
</evidence>
<evidence type="ECO:0000313" key="7">
    <source>
        <dbReference type="EMBL" id="WEA57431.1"/>
    </source>
</evidence>
<reference evidence="3 8" key="1">
    <citation type="submission" date="2017-05" db="EMBL/GenBank/DDBJ databases">
        <title>Genome sequence of Pediococcus pentosaceus strain SRCM100892.</title>
        <authorList>
            <person name="Cho S.H."/>
        </authorList>
    </citation>
    <scope>NUCLEOTIDE SEQUENCE [LARGE SCALE GENOMIC DNA]</scope>
    <source>
        <strain evidence="3 8">SRCM100892</strain>
    </source>
</reference>
<evidence type="ECO:0000313" key="10">
    <source>
        <dbReference type="Proteomes" id="UP000743107"/>
    </source>
</evidence>
<dbReference type="Proteomes" id="UP000472573">
    <property type="component" value="Unassembled WGS sequence"/>
</dbReference>
<keyword evidence="9" id="KW-1185">Reference proteome</keyword>
<dbReference type="EMBL" id="WENB01000001">
    <property type="protein sequence ID" value="KAF0414973.1"/>
    <property type="molecule type" value="Genomic_DNA"/>
</dbReference>
<dbReference type="CDD" id="cd10456">
    <property type="entry name" value="GIY-YIG_UPF0213"/>
    <property type="match status" value="1"/>
</dbReference>
<dbReference type="PROSITE" id="PS50164">
    <property type="entry name" value="GIY_YIG"/>
    <property type="match status" value="1"/>
</dbReference>
<comment type="similarity">
    <text evidence="1">Belongs to the UPF0213 family.</text>
</comment>
<dbReference type="InterPro" id="IPR050190">
    <property type="entry name" value="UPF0213_domain"/>
</dbReference>
<accession>A0A8G1E7X9</accession>
<protein>
    <submittedName>
        <fullName evidence="6">GIY-YIG nuclease family protein</fullName>
    </submittedName>
    <submittedName>
        <fullName evidence="3">UPF0213 protein</fullName>
    </submittedName>
</protein>
<dbReference type="Proteomes" id="UP000743107">
    <property type="component" value="Unassembled WGS sequence"/>
</dbReference>
<dbReference type="EMBL" id="CP021474">
    <property type="protein sequence ID" value="ARW19856.1"/>
    <property type="molecule type" value="Genomic_DNA"/>
</dbReference>
<dbReference type="EMBL" id="CP118739">
    <property type="protein sequence ID" value="WEA57431.1"/>
    <property type="molecule type" value="Genomic_DNA"/>
</dbReference>
<proteinExistence type="inferred from homology"/>
<dbReference type="EMBL" id="JADOFP010000002">
    <property type="protein sequence ID" value="MBF7114537.1"/>
    <property type="molecule type" value="Genomic_DNA"/>
</dbReference>
<dbReference type="PANTHER" id="PTHR34477:SF1">
    <property type="entry name" value="UPF0213 PROTEIN YHBQ"/>
    <property type="match status" value="1"/>
</dbReference>
<evidence type="ECO:0000313" key="4">
    <source>
        <dbReference type="EMBL" id="KAF0414973.1"/>
    </source>
</evidence>
<reference evidence="7 11" key="6">
    <citation type="submission" date="2023-02" db="EMBL/GenBank/DDBJ databases">
        <title>Comparative genomics and fermentation flavor characterization of five lactic acid bacteria reveal flavor biosynthesis metabolic pathways in fermented muskmelon puree.</title>
        <authorList>
            <person name="Yuan L."/>
            <person name="Li M."/>
            <person name="Xu X."/>
            <person name="Lao F."/>
            <person name="Wu J."/>
        </authorList>
    </citation>
    <scope>NUCLEOTIDE SEQUENCE [LARGE SCALE GENOMIC DNA]</scope>
    <source>
        <strain evidence="7 11">Ca-4</strain>
    </source>
</reference>
<evidence type="ECO:0000313" key="6">
    <source>
        <dbReference type="EMBL" id="MBF7126571.1"/>
    </source>
</evidence>
<dbReference type="Proteomes" id="UP001214131">
    <property type="component" value="Chromosome"/>
</dbReference>
<dbReference type="AlphaFoldDB" id="A0A0R2HFS4"/>
<dbReference type="SUPFAM" id="SSF82771">
    <property type="entry name" value="GIY-YIG endonuclease"/>
    <property type="match status" value="1"/>
</dbReference>
<accession>A0A0R2HFS4</accession>
<sequence length="95" mass="11161">MEIPLTNGFYFYVLRCADNTLYGGYTINLINRVERHNKGQGAKYTKARRPVQLIYFESFDNQHDAMSAEYQFKQRTRSSKIKFLKKNGISLTNLK</sequence>
<dbReference type="RefSeq" id="WP_002833603.1">
    <property type="nucleotide sequence ID" value="NZ_BEWQ01000003.1"/>
</dbReference>
<reference evidence="4" key="2">
    <citation type="submission" date="2019-10" db="EMBL/GenBank/DDBJ databases">
        <authorList>
            <person name="Irmler S."/>
            <person name="Berthoud H."/>
            <person name="Roetschi A."/>
            <person name="Arias E."/>
            <person name="Shani N."/>
            <person name="Wuethrich D."/>
            <person name="Bruggmann R."/>
        </authorList>
    </citation>
    <scope>NUCLEOTIDE SEQUENCE</scope>
    <source>
        <strain evidence="4">FAM13073</strain>
    </source>
</reference>
<feature type="domain" description="GIY-YIG" evidence="2">
    <location>
        <begin position="7"/>
        <end position="82"/>
    </location>
</feature>
<gene>
    <name evidence="4" type="ORF">GBO79_01235</name>
    <name evidence="5" type="ORF">ITQ90_03335</name>
    <name evidence="6" type="ORF">ITQ97_01800</name>
    <name evidence="7" type="ORF">PWB86_00670</name>
    <name evidence="3" type="ORF">S100892_01283</name>
</gene>
<evidence type="ECO:0000313" key="5">
    <source>
        <dbReference type="EMBL" id="MBF7114537.1"/>
    </source>
</evidence>
<evidence type="ECO:0000259" key="2">
    <source>
        <dbReference type="PROSITE" id="PS50164"/>
    </source>
</evidence>
<evidence type="ECO:0000256" key="1">
    <source>
        <dbReference type="ARBA" id="ARBA00007435"/>
    </source>
</evidence>
<dbReference type="Proteomes" id="UP000196118">
    <property type="component" value="Chromosome"/>
</dbReference>
<dbReference type="EMBL" id="JADOFV010000001">
    <property type="protein sequence ID" value="MBF7126571.1"/>
    <property type="molecule type" value="Genomic_DNA"/>
</dbReference>
<dbReference type="Gene3D" id="3.40.1440.10">
    <property type="entry name" value="GIY-YIG endonuclease"/>
    <property type="match status" value="1"/>
</dbReference>
<organism evidence="6 10">
    <name type="scientific">Pediococcus pentosaceus</name>
    <dbReference type="NCBI Taxonomy" id="1255"/>
    <lineage>
        <taxon>Bacteria</taxon>
        <taxon>Bacillati</taxon>
        <taxon>Bacillota</taxon>
        <taxon>Bacilli</taxon>
        <taxon>Lactobacillales</taxon>
        <taxon>Lactobacillaceae</taxon>
        <taxon>Pediococcus</taxon>
    </lineage>
</organism>
<dbReference type="InterPro" id="IPR035901">
    <property type="entry name" value="GIY-YIG_endonuc_sf"/>
</dbReference>
<evidence type="ECO:0000313" key="9">
    <source>
        <dbReference type="Proteomes" id="UP000472573"/>
    </source>
</evidence>
<name>A0A0R2HFS4_PEDPE</name>
<reference evidence="6" key="5">
    <citation type="submission" date="2020-11" db="EMBL/GenBank/DDBJ databases">
        <title>Antibiotic susceptibility profiles of Pediococcus pentosaceus from various origins and their implications for the safety assessment of strains with food-technology applications.</title>
        <authorList>
            <person name="Shani N."/>
            <person name="Oberhaensli S."/>
            <person name="Arias E."/>
        </authorList>
    </citation>
    <scope>NUCLEOTIDE SEQUENCE</scope>
    <source>
        <strain evidence="6">FAM 19164</strain>
        <strain evidence="5">FAM 24207</strain>
    </source>
</reference>
<dbReference type="Proteomes" id="UP001194632">
    <property type="component" value="Unassembled WGS sequence"/>
</dbReference>
<reference evidence="4" key="3">
    <citation type="submission" date="2019-12" db="EMBL/GenBank/DDBJ databases">
        <title>SpeciesPrimer: A bioinformatics pipeline dedicated to the design of qPCR primers for the quantification of bacterial species.</title>
        <authorList>
            <person name="Dreier M."/>
            <person name="Berthoud H."/>
            <person name="Shani N."/>
            <person name="Wechsler D."/>
            <person name="Junier P."/>
        </authorList>
    </citation>
    <scope>NUCLEOTIDE SEQUENCE</scope>
    <source>
        <strain evidence="4">FAM13073</strain>
    </source>
</reference>
<dbReference type="PANTHER" id="PTHR34477">
    <property type="entry name" value="UPF0213 PROTEIN YHBQ"/>
    <property type="match status" value="1"/>
</dbReference>
<evidence type="ECO:0000313" key="3">
    <source>
        <dbReference type="EMBL" id="ARW19856.1"/>
    </source>
</evidence>
<evidence type="ECO:0000313" key="8">
    <source>
        <dbReference type="Proteomes" id="UP000196118"/>
    </source>
</evidence>